<name>A0A5B8C5Q7_9MICO</name>
<accession>A0A5B8C5Q7</accession>
<dbReference type="Gene3D" id="3.40.50.720">
    <property type="entry name" value="NAD(P)-binding Rossmann-like Domain"/>
    <property type="match status" value="1"/>
</dbReference>
<dbReference type="OrthoDB" id="7209364at2"/>
<evidence type="ECO:0000313" key="2">
    <source>
        <dbReference type="Proteomes" id="UP000314616"/>
    </source>
</evidence>
<gene>
    <name evidence="1" type="ORF">FE374_14740</name>
</gene>
<evidence type="ECO:0000313" key="1">
    <source>
        <dbReference type="EMBL" id="QDC25698.1"/>
    </source>
</evidence>
<protein>
    <submittedName>
        <fullName evidence="1">Ornithine cyclodeaminase family protein</fullName>
    </submittedName>
</protein>
<organism evidence="1 2">
    <name type="scientific">Georgenia yuyongxinii</name>
    <dbReference type="NCBI Taxonomy" id="2589797"/>
    <lineage>
        <taxon>Bacteria</taxon>
        <taxon>Bacillati</taxon>
        <taxon>Actinomycetota</taxon>
        <taxon>Actinomycetes</taxon>
        <taxon>Micrococcales</taxon>
        <taxon>Bogoriellaceae</taxon>
        <taxon>Georgenia</taxon>
    </lineage>
</organism>
<dbReference type="InterPro" id="IPR036291">
    <property type="entry name" value="NAD(P)-bd_dom_sf"/>
</dbReference>
<dbReference type="PANTHER" id="PTHR13812:SF19">
    <property type="entry name" value="KETIMINE REDUCTASE MU-CRYSTALLIN"/>
    <property type="match status" value="1"/>
</dbReference>
<dbReference type="KEGG" id="gyu:FE374_14740"/>
<dbReference type="Gene3D" id="3.30.1780.10">
    <property type="entry name" value="ornithine cyclodeaminase, domain 1"/>
    <property type="match status" value="1"/>
</dbReference>
<sequence>MMGATLVIPMQQVKDLLSVEECVRLQEEVFGLSASGRAWEGASAWARPEVAAMAHPRSAKMMLGGIEPDWWGIKMIAFSDGDVDAKRRMAIVTLFEAESLLPAAIIEANYLGYMRTGAAGAVATRHLARPDARVIGVLGSGAVSRFSVDAHLALGRDVDKICLFSPSAERAARFAADIRQRHGVDVETFGTADDVARRAEILITGTGAGTPAFDPTVLAPGTHVSAMGHQGELDPRIFSMARTIADEKANAVAHGKLSTAIAAGAADAEVVAASLGDVIAGARPGRRSESEITLFDSSGLTFQDIAVGVYLRERVLERELQQMVEIDTDKAMW</sequence>
<dbReference type="InterPro" id="IPR023401">
    <property type="entry name" value="ODC_N"/>
</dbReference>
<dbReference type="Pfam" id="PF02423">
    <property type="entry name" value="OCD_Mu_crystall"/>
    <property type="match status" value="1"/>
</dbReference>
<dbReference type="InterPro" id="IPR003462">
    <property type="entry name" value="ODC_Mu_crystall"/>
</dbReference>
<dbReference type="EMBL" id="CP040915">
    <property type="protein sequence ID" value="QDC25698.1"/>
    <property type="molecule type" value="Genomic_DNA"/>
</dbReference>
<dbReference type="Proteomes" id="UP000314616">
    <property type="component" value="Chromosome"/>
</dbReference>
<dbReference type="PIRSF" id="PIRSF001439">
    <property type="entry name" value="CryM"/>
    <property type="match status" value="1"/>
</dbReference>
<dbReference type="GO" id="GO:0005737">
    <property type="term" value="C:cytoplasm"/>
    <property type="evidence" value="ECO:0007669"/>
    <property type="project" value="TreeGrafter"/>
</dbReference>
<reference evidence="1 2" key="1">
    <citation type="submission" date="2019-05" db="EMBL/GenBank/DDBJ databases">
        <title>Georgenia *** sp. nov., and Georgenia *** sp. nov., isolated from the intestinal contents of plateau pika (Ochotona curzoniae) in the Qinghai-Tibet plateau of China.</title>
        <authorList>
            <person name="Tian Z."/>
        </authorList>
    </citation>
    <scope>NUCLEOTIDE SEQUENCE [LARGE SCALE GENOMIC DNA]</scope>
    <source>
        <strain evidence="1 2">Z443</strain>
    </source>
</reference>
<dbReference type="PANTHER" id="PTHR13812">
    <property type="entry name" value="KETIMINE REDUCTASE MU-CRYSTALLIN"/>
    <property type="match status" value="1"/>
</dbReference>
<dbReference type="RefSeq" id="WP_139929948.1">
    <property type="nucleotide sequence ID" value="NZ_CP040915.1"/>
</dbReference>
<dbReference type="SUPFAM" id="SSF51735">
    <property type="entry name" value="NAD(P)-binding Rossmann-fold domains"/>
    <property type="match status" value="1"/>
</dbReference>
<proteinExistence type="predicted"/>
<dbReference type="AlphaFoldDB" id="A0A5B8C5Q7"/>